<dbReference type="EMBL" id="CP020928">
    <property type="protein sequence ID" value="AWF96491.1"/>
    <property type="molecule type" value="Genomic_DNA"/>
</dbReference>
<dbReference type="Proteomes" id="UP000032289">
    <property type="component" value="Unassembled WGS sequence"/>
</dbReference>
<dbReference type="SUPFAM" id="SSF54913">
    <property type="entry name" value="GlnB-like"/>
    <property type="match status" value="1"/>
</dbReference>
<evidence type="ECO:0008006" key="10">
    <source>
        <dbReference type="Google" id="ProtNLM"/>
    </source>
</evidence>
<evidence type="ECO:0000313" key="8">
    <source>
        <dbReference type="Proteomes" id="UP000244870"/>
    </source>
</evidence>
<reference evidence="2 6" key="1">
    <citation type="journal article" date="2015" name="Microbiology (Mosc.)">
        <title>Genomics of the Weissella cibaria species with an examination of its metabolic traits.</title>
        <authorList>
            <person name="Lynch K.M."/>
            <person name="Lucid A."/>
            <person name="Arendt E.K."/>
            <person name="Sleator R.D."/>
            <person name="Lucey B."/>
            <person name="Coffey A."/>
        </authorList>
    </citation>
    <scope>NUCLEOTIDE SEQUENCE [LARGE SCALE GENOMIC DNA]</scope>
    <source>
        <strain evidence="3">AB3b</strain>
        <strain evidence="2 6">MG1</strain>
    </source>
</reference>
<dbReference type="PANTHER" id="PTHR38456">
    <property type="entry name" value="CYCLIC DI-AMP RECEPTOR A"/>
    <property type="match status" value="1"/>
</dbReference>
<dbReference type="EMBL" id="JWHT01000012">
    <property type="protein sequence ID" value="KIU25364.1"/>
    <property type="molecule type" value="Genomic_DNA"/>
</dbReference>
<dbReference type="InterPro" id="IPR011322">
    <property type="entry name" value="N-reg_PII-like_a/b"/>
</dbReference>
<dbReference type="KEGG" id="wcb:AO080_03645"/>
<evidence type="ECO:0000313" key="6">
    <source>
        <dbReference type="Proteomes" id="UP000032287"/>
    </source>
</evidence>
<evidence type="ECO:0000313" key="2">
    <source>
        <dbReference type="EMBL" id="KIU19147.1"/>
    </source>
</evidence>
<evidence type="ECO:0000313" key="9">
    <source>
        <dbReference type="Proteomes" id="UP000320012"/>
    </source>
</evidence>
<evidence type="ECO:0000313" key="1">
    <source>
        <dbReference type="EMBL" id="AWF96491.1"/>
    </source>
</evidence>
<dbReference type="Proteomes" id="UP000032287">
    <property type="component" value="Unassembled WGS sequence"/>
</dbReference>
<dbReference type="eggNOG" id="COG3870">
    <property type="taxonomic scope" value="Bacteria"/>
</dbReference>
<dbReference type="Pfam" id="PF06153">
    <property type="entry name" value="CdAMP_rec"/>
    <property type="match status" value="1"/>
</dbReference>
<accession>A0A0D1LKN1</accession>
<dbReference type="InterPro" id="IPR010375">
    <property type="entry name" value="CdAMP_rec"/>
</dbReference>
<sequence length="109" mass="12037">MKMVIAIVQDKDANKLGLEFVKANVRATRLATSGGFLRSGNTTFMVGIEDDRVAEVLEIIKETSHTRKQFMTPAVSLDVSMESTATTPMEVQVGGATVFVQDIEQFHRF</sequence>
<dbReference type="RefSeq" id="WP_010369426.1">
    <property type="nucleotide sequence ID" value="NZ_BJEF01000001.1"/>
</dbReference>
<evidence type="ECO:0000313" key="5">
    <source>
        <dbReference type="EMBL" id="TVV28199.1"/>
    </source>
</evidence>
<dbReference type="GeneID" id="66961627"/>
<dbReference type="InterPro" id="IPR015867">
    <property type="entry name" value="N-reg_PII/ATP_PRibTrfase_C"/>
</dbReference>
<dbReference type="STRING" id="137591.AO080_03645"/>
<proteinExistence type="predicted"/>
<evidence type="ECO:0000313" key="7">
    <source>
        <dbReference type="Proteomes" id="UP000193588"/>
    </source>
</evidence>
<dbReference type="Gene3D" id="3.30.70.120">
    <property type="match status" value="1"/>
</dbReference>
<dbReference type="PATRIC" id="fig|137591.24.peg.486"/>
<organism evidence="2 6">
    <name type="scientific">Weissella cibaria</name>
    <dbReference type="NCBI Taxonomy" id="137591"/>
    <lineage>
        <taxon>Bacteria</taxon>
        <taxon>Bacillati</taxon>
        <taxon>Bacillota</taxon>
        <taxon>Bacilli</taxon>
        <taxon>Lactobacillales</taxon>
        <taxon>Lactobacillaceae</taxon>
        <taxon>Weissella</taxon>
    </lineage>
</organism>
<reference evidence="1 8" key="3">
    <citation type="submission" date="2017-04" db="EMBL/GenBank/DDBJ databases">
        <title>Weissella cibaria strain m2 complete genome.</title>
        <authorList>
            <person name="Pan Q."/>
            <person name="Tan M."/>
            <person name="Yao F."/>
            <person name="Su S."/>
        </authorList>
    </citation>
    <scope>NUCLEOTIDE SEQUENCE [LARGE SCALE GENOMIC DNA]</scope>
    <source>
        <strain evidence="1 8">M2</strain>
    </source>
</reference>
<evidence type="ECO:0000313" key="4">
    <source>
        <dbReference type="EMBL" id="OSP88960.1"/>
    </source>
</evidence>
<dbReference type="Proteomes" id="UP000193588">
    <property type="component" value="Unassembled WGS sequence"/>
</dbReference>
<gene>
    <name evidence="3" type="ORF">ab3b_00500</name>
    <name evidence="1" type="ORF">B6254_2131</name>
    <name evidence="4" type="ORF">B9D04_08625</name>
    <name evidence="5" type="ORF">FO435_10045</name>
    <name evidence="2" type="ORF">QX99_02179</name>
</gene>
<evidence type="ECO:0000313" key="3">
    <source>
        <dbReference type="EMBL" id="KIU25364.1"/>
    </source>
</evidence>
<protein>
    <recommendedName>
        <fullName evidence="10">YaaQ protein</fullName>
    </recommendedName>
</protein>
<dbReference type="AlphaFoldDB" id="A0A0D1LKN1"/>
<dbReference type="Proteomes" id="UP000320012">
    <property type="component" value="Unassembled WGS sequence"/>
</dbReference>
<keyword evidence="6" id="KW-1185">Reference proteome</keyword>
<reference evidence="4 7" key="2">
    <citation type="submission" date="2017-04" db="EMBL/GenBank/DDBJ databases">
        <title>The genome sequence of Weissella cibaria isolated from wild Drosophila.</title>
        <authorList>
            <person name="Ricks N.J."/>
            <person name="Carroll C."/>
            <person name="Walters A."/>
            <person name="Newell P.D."/>
            <person name="Chaston J.M."/>
        </authorList>
    </citation>
    <scope>NUCLEOTIDE SEQUENCE [LARGE SCALE GENOMIC DNA]</scope>
    <source>
        <strain evidence="4 7">DmW_103</strain>
    </source>
</reference>
<dbReference type="EMBL" id="VNHC01000002">
    <property type="protein sequence ID" value="TVV28199.1"/>
    <property type="molecule type" value="Genomic_DNA"/>
</dbReference>
<dbReference type="EMBL" id="NDXJ01000013">
    <property type="protein sequence ID" value="OSP88960.1"/>
    <property type="molecule type" value="Genomic_DNA"/>
</dbReference>
<dbReference type="EMBL" id="JWHU01000042">
    <property type="protein sequence ID" value="KIU19147.1"/>
    <property type="molecule type" value="Genomic_DNA"/>
</dbReference>
<dbReference type="Proteomes" id="UP000244870">
    <property type="component" value="Chromosome"/>
</dbReference>
<dbReference type="OrthoDB" id="9794275at2"/>
<name>A0A0D1LKN1_9LACO</name>
<dbReference type="PANTHER" id="PTHR38456:SF1">
    <property type="entry name" value="CYCLIC DI-AMP RECEPTOR A"/>
    <property type="match status" value="1"/>
</dbReference>
<reference evidence="5 9" key="4">
    <citation type="submission" date="2019-07" db="EMBL/GenBank/DDBJ databases">
        <title>Genome sequence of Weissella cibaria GK1.</title>
        <authorList>
            <person name="Choi H.-J."/>
        </authorList>
    </citation>
    <scope>NUCLEOTIDE SEQUENCE [LARGE SCALE GENOMIC DNA]</scope>
    <source>
        <strain evidence="5 9">GK1</strain>
    </source>
</reference>